<dbReference type="EC" id="6.1.1.7" evidence="11"/>
<dbReference type="Gene3D" id="3.30.930.10">
    <property type="entry name" value="Bira Bifunctional Protein, Domain 2"/>
    <property type="match status" value="1"/>
</dbReference>
<dbReference type="InterPro" id="IPR012947">
    <property type="entry name" value="tRNA_SAD"/>
</dbReference>
<keyword evidence="3 11" id="KW-0436">Ligase</keyword>
<evidence type="ECO:0000256" key="3">
    <source>
        <dbReference type="ARBA" id="ARBA00022598"/>
    </source>
</evidence>
<dbReference type="Gene3D" id="3.30.54.20">
    <property type="match status" value="1"/>
</dbReference>
<dbReference type="PANTHER" id="PTHR11777">
    <property type="entry name" value="ALANYL-TRNA SYNTHETASE"/>
    <property type="match status" value="1"/>
</dbReference>
<evidence type="ECO:0000256" key="7">
    <source>
        <dbReference type="ARBA" id="ARBA00022917"/>
    </source>
</evidence>
<comment type="caution">
    <text evidence="14">The sequence shown here is derived from an EMBL/GenBank/DDBJ whole genome shotgun (WGS) entry which is preliminary data.</text>
</comment>
<evidence type="ECO:0000256" key="4">
    <source>
        <dbReference type="ARBA" id="ARBA00022741"/>
    </source>
</evidence>
<dbReference type="Gene3D" id="6.10.250.550">
    <property type="match status" value="1"/>
</dbReference>
<comment type="similarity">
    <text evidence="1 11">Belongs to the class-II aminoacyl-tRNA synthetase family.</text>
</comment>
<organism evidence="14 15">
    <name type="scientific">Clostridium hominis</name>
    <dbReference type="NCBI Taxonomy" id="2763036"/>
    <lineage>
        <taxon>Bacteria</taxon>
        <taxon>Bacillati</taxon>
        <taxon>Bacillota</taxon>
        <taxon>Clostridia</taxon>
        <taxon>Eubacteriales</taxon>
        <taxon>Clostridiaceae</taxon>
        <taxon>Clostridium</taxon>
    </lineage>
</organism>
<keyword evidence="4 11" id="KW-0547">Nucleotide-binding</keyword>
<keyword evidence="2 11" id="KW-0820">tRNA-binding</keyword>
<dbReference type="InterPro" id="IPR045864">
    <property type="entry name" value="aa-tRNA-synth_II/BPL/LPL"/>
</dbReference>
<comment type="subcellular location">
    <subcellularLocation>
        <location evidence="11">Cytoplasm</location>
    </subcellularLocation>
</comment>
<evidence type="ECO:0000313" key="14">
    <source>
        <dbReference type="EMBL" id="MBC5628406.1"/>
    </source>
</evidence>
<dbReference type="SUPFAM" id="SSF55186">
    <property type="entry name" value="ThrRS/AlaRS common domain"/>
    <property type="match status" value="1"/>
</dbReference>
<dbReference type="Proteomes" id="UP000596929">
    <property type="component" value="Unassembled WGS sequence"/>
</dbReference>
<dbReference type="InterPro" id="IPR018164">
    <property type="entry name" value="Ala-tRNA-synth_IIc_N"/>
</dbReference>
<name>A0ABR7DAI0_9CLOT</name>
<reference evidence="14 15" key="1">
    <citation type="submission" date="2020-08" db="EMBL/GenBank/DDBJ databases">
        <title>Genome public.</title>
        <authorList>
            <person name="Liu C."/>
            <person name="Sun Q."/>
        </authorList>
    </citation>
    <scope>NUCLEOTIDE SEQUENCE [LARGE SCALE GENOMIC DNA]</scope>
    <source>
        <strain evidence="14 15">NSJ-6</strain>
    </source>
</reference>
<comment type="catalytic activity">
    <reaction evidence="10 11">
        <text>tRNA(Ala) + L-alanine + ATP = L-alanyl-tRNA(Ala) + AMP + diphosphate</text>
        <dbReference type="Rhea" id="RHEA:12540"/>
        <dbReference type="Rhea" id="RHEA-COMP:9657"/>
        <dbReference type="Rhea" id="RHEA-COMP:9923"/>
        <dbReference type="ChEBI" id="CHEBI:30616"/>
        <dbReference type="ChEBI" id="CHEBI:33019"/>
        <dbReference type="ChEBI" id="CHEBI:57972"/>
        <dbReference type="ChEBI" id="CHEBI:78442"/>
        <dbReference type="ChEBI" id="CHEBI:78497"/>
        <dbReference type="ChEBI" id="CHEBI:456215"/>
        <dbReference type="EC" id="6.1.1.7"/>
    </reaction>
</comment>
<dbReference type="InterPro" id="IPR018163">
    <property type="entry name" value="Thr/Ala-tRNA-synth_IIc_edit"/>
</dbReference>
<dbReference type="NCBIfam" id="TIGR00344">
    <property type="entry name" value="alaS"/>
    <property type="match status" value="1"/>
</dbReference>
<dbReference type="InterPro" id="IPR018162">
    <property type="entry name" value="Ala-tRNA-ligase_IIc_anticod-bd"/>
</dbReference>
<dbReference type="PANTHER" id="PTHR11777:SF9">
    <property type="entry name" value="ALANINE--TRNA LIGASE, CYTOPLASMIC"/>
    <property type="match status" value="1"/>
</dbReference>
<dbReference type="SMART" id="SM00863">
    <property type="entry name" value="tRNA_SAD"/>
    <property type="match status" value="1"/>
</dbReference>
<evidence type="ECO:0000256" key="5">
    <source>
        <dbReference type="ARBA" id="ARBA00022840"/>
    </source>
</evidence>
<keyword evidence="6 11" id="KW-0694">RNA-binding</keyword>
<dbReference type="RefSeq" id="WP_186859528.1">
    <property type="nucleotide sequence ID" value="NZ_JACOOO010000008.1"/>
</dbReference>
<keyword evidence="15" id="KW-1185">Reference proteome</keyword>
<evidence type="ECO:0000256" key="9">
    <source>
        <dbReference type="ARBA" id="ARBA00024779"/>
    </source>
</evidence>
<dbReference type="GO" id="GO:0004813">
    <property type="term" value="F:alanine-tRNA ligase activity"/>
    <property type="evidence" value="ECO:0007669"/>
    <property type="project" value="UniProtKB-EC"/>
</dbReference>
<dbReference type="InterPro" id="IPR018165">
    <property type="entry name" value="Ala-tRNA-synth_IIc_core"/>
</dbReference>
<dbReference type="PROSITE" id="PS50860">
    <property type="entry name" value="AA_TRNA_LIGASE_II_ALA"/>
    <property type="match status" value="1"/>
</dbReference>
<feature type="coiled-coil region" evidence="12">
    <location>
        <begin position="737"/>
        <end position="764"/>
    </location>
</feature>
<dbReference type="Pfam" id="PF02272">
    <property type="entry name" value="DHHA1"/>
    <property type="match status" value="1"/>
</dbReference>
<feature type="domain" description="Alanyl-transfer RNA synthetases family profile" evidence="13">
    <location>
        <begin position="4"/>
        <end position="714"/>
    </location>
</feature>
<keyword evidence="7 11" id="KW-0648">Protein biosynthesis</keyword>
<dbReference type="Gene3D" id="3.30.980.10">
    <property type="entry name" value="Threonyl-trna Synthetase, Chain A, domain 2"/>
    <property type="match status" value="1"/>
</dbReference>
<dbReference type="SUPFAM" id="SSF101353">
    <property type="entry name" value="Putative anticodon-binding domain of alanyl-tRNA synthetase (AlaRS)"/>
    <property type="match status" value="1"/>
</dbReference>
<protein>
    <recommendedName>
        <fullName evidence="11">Alanine--tRNA ligase</fullName>
        <ecNumber evidence="11">6.1.1.7</ecNumber>
    </recommendedName>
    <alternativeName>
        <fullName evidence="11">Alanyl-tRNA synthetase</fullName>
        <shortName evidence="11">AlaRS</shortName>
    </alternativeName>
</protein>
<dbReference type="Pfam" id="PF01411">
    <property type="entry name" value="tRNA-synt_2c"/>
    <property type="match status" value="1"/>
</dbReference>
<dbReference type="PRINTS" id="PR00980">
    <property type="entry name" value="TRNASYNTHALA"/>
</dbReference>
<comment type="domain">
    <text evidence="11">Consists of three domains; the N-terminal catalytic domain, the editing domain and the C-terminal C-Ala domain. The editing domain removes incorrectly charged amino acids, while the C-Ala domain, along with tRNA(Ala), serves as a bridge to cooperatively bring together the editing and aminoacylation centers thus stimulating deacylation of misacylated tRNAs.</text>
</comment>
<sequence length="882" mass="97401">MQFIGANELREQFLKFFESKEHLRMESFPLVPKNDNSLLLINAGMAPLKPYFTGIQTPPSKRVTTCQKCIRTGDIENVGKTSRHGTFFEMLGNFSFGDYFKNEIIPWSWEFVTQVLKLPKDKLYVTIYLEDDEAYDIWTSKTDIDPNRIFRLGKDDNFWEVGTVGPCGPCTEIHFDRGVDVASVTNVEDFVAASDADRIVEFWNLVFIQFDKQEDGSYAPLKNKNIDTGMGLERIATIMQGVDNIFEIDTVKNILNRVSKLSGVEYGKDSNIDVSLRIITDHVKAVTMLISDGVQPSNEGRGYVLRRLLRRAARHGRLLGIKGLFLKEVVDAVIENYGGSYTQLIENKEYITKIITLEEERFNETIDAGMNILSGYIAELEEAGAKVLSGEKAFKLYDTYGFPIELTEEILEEKEMAVDSDEFKKEMEAQRERARSARGETSYMGSEEVPINKVKADVLTEFVGYTDTVATGKVVILATDEEFVEELSVGNKGYILTDKTPFYAEMGGQIGDTGIIEGQNGSALVYNTKKNVGGKTIHYVEVKTGTIKNGDVVTLNVDKARRGSICKNHTATHMLQAALKEIVGSHIHQAGSYVDNERLRFDFTHFQGLTVEEIEKVEDLVNEKIMEVDSVSTELMTIDEAKASGATALFDEKYGDKVRVVAAGEFSKELCGGTHVSNVGEIGFFKIISETGVAAGIRRIEALTGRNAIRYMEEKQRLLKEACATLKCNEKDILKKINSQGSELKEKDKEIAELKAKLTSGAEDDILNSARDIAGVKVVAYGLEGVDGNALRDLADKIRSKMNSGVVILLSNGGDKVNLVAMSSKDVLANGIHCGKIIKEVAAVVGGGGGGRPDMAQAGGKNPSNISKAIEVAYEVVENLVK</sequence>
<proteinExistence type="inferred from homology"/>
<accession>A0ABR7DAI0</accession>
<evidence type="ECO:0000256" key="10">
    <source>
        <dbReference type="ARBA" id="ARBA00048300"/>
    </source>
</evidence>
<evidence type="ECO:0000256" key="11">
    <source>
        <dbReference type="HAMAP-Rule" id="MF_00036"/>
    </source>
</evidence>
<keyword evidence="11" id="KW-0862">Zinc</keyword>
<dbReference type="Gene3D" id="3.10.310.40">
    <property type="match status" value="1"/>
</dbReference>
<evidence type="ECO:0000256" key="12">
    <source>
        <dbReference type="SAM" id="Coils"/>
    </source>
</evidence>
<comment type="cofactor">
    <cofactor evidence="11">
        <name>Zn(2+)</name>
        <dbReference type="ChEBI" id="CHEBI:29105"/>
    </cofactor>
    <text evidence="11">Binds 1 zinc ion per subunit.</text>
</comment>
<evidence type="ECO:0000259" key="13">
    <source>
        <dbReference type="PROSITE" id="PS50860"/>
    </source>
</evidence>
<keyword evidence="11" id="KW-0479">Metal-binding</keyword>
<evidence type="ECO:0000313" key="15">
    <source>
        <dbReference type="Proteomes" id="UP000596929"/>
    </source>
</evidence>
<evidence type="ECO:0000256" key="8">
    <source>
        <dbReference type="ARBA" id="ARBA00023146"/>
    </source>
</evidence>
<keyword evidence="8 11" id="KW-0030">Aminoacyl-tRNA synthetase</keyword>
<dbReference type="Pfam" id="PF07973">
    <property type="entry name" value="tRNA_SAD"/>
    <property type="match status" value="1"/>
</dbReference>
<dbReference type="SUPFAM" id="SSF55681">
    <property type="entry name" value="Class II aaRS and biotin synthetases"/>
    <property type="match status" value="1"/>
</dbReference>
<dbReference type="InterPro" id="IPR009000">
    <property type="entry name" value="Transl_B-barrel_sf"/>
</dbReference>
<dbReference type="InterPro" id="IPR003156">
    <property type="entry name" value="DHHA1_dom"/>
</dbReference>
<keyword evidence="11" id="KW-0963">Cytoplasm</keyword>
<dbReference type="CDD" id="cd00673">
    <property type="entry name" value="AlaRS_core"/>
    <property type="match status" value="1"/>
</dbReference>
<dbReference type="InterPro" id="IPR050058">
    <property type="entry name" value="Ala-tRNA_ligase"/>
</dbReference>
<keyword evidence="12" id="KW-0175">Coiled coil</keyword>
<dbReference type="HAMAP" id="MF_00036_B">
    <property type="entry name" value="Ala_tRNA_synth_B"/>
    <property type="match status" value="1"/>
</dbReference>
<dbReference type="SUPFAM" id="SSF50447">
    <property type="entry name" value="Translation proteins"/>
    <property type="match status" value="1"/>
</dbReference>
<dbReference type="Gene3D" id="2.40.30.130">
    <property type="match status" value="1"/>
</dbReference>
<dbReference type="InterPro" id="IPR002318">
    <property type="entry name" value="Ala-tRNA-lgiase_IIc"/>
</dbReference>
<evidence type="ECO:0000256" key="2">
    <source>
        <dbReference type="ARBA" id="ARBA00022555"/>
    </source>
</evidence>
<keyword evidence="5 11" id="KW-0067">ATP-binding</keyword>
<gene>
    <name evidence="11 14" type="primary">alaS</name>
    <name evidence="14" type="ORF">H8S20_05795</name>
</gene>
<evidence type="ECO:0000256" key="1">
    <source>
        <dbReference type="ARBA" id="ARBA00008226"/>
    </source>
</evidence>
<feature type="binding site" evidence="11">
    <location>
        <position position="569"/>
    </location>
    <ligand>
        <name>Zn(2+)</name>
        <dbReference type="ChEBI" id="CHEBI:29105"/>
    </ligand>
</feature>
<feature type="binding site" evidence="11">
    <location>
        <position position="671"/>
    </location>
    <ligand>
        <name>Zn(2+)</name>
        <dbReference type="ChEBI" id="CHEBI:29105"/>
    </ligand>
</feature>
<feature type="binding site" evidence="11">
    <location>
        <position position="573"/>
    </location>
    <ligand>
        <name>Zn(2+)</name>
        <dbReference type="ChEBI" id="CHEBI:29105"/>
    </ligand>
</feature>
<feature type="binding site" evidence="11">
    <location>
        <position position="675"/>
    </location>
    <ligand>
        <name>Zn(2+)</name>
        <dbReference type="ChEBI" id="CHEBI:29105"/>
    </ligand>
</feature>
<comment type="function">
    <text evidence="9 11">Catalyzes the attachment of alanine to tRNA(Ala) in a two-step reaction: alanine is first activated by ATP to form Ala-AMP and then transferred to the acceptor end of tRNA(Ala). Also edits incorrectly charged Ser-tRNA(Ala) and Gly-tRNA(Ala) via its editing domain.</text>
</comment>
<dbReference type="InterPro" id="IPR023033">
    <property type="entry name" value="Ala_tRNA_ligase_euk/bac"/>
</dbReference>
<evidence type="ECO:0000256" key="6">
    <source>
        <dbReference type="ARBA" id="ARBA00022884"/>
    </source>
</evidence>
<dbReference type="EMBL" id="JACOOO010000008">
    <property type="protein sequence ID" value="MBC5628406.1"/>
    <property type="molecule type" value="Genomic_DNA"/>
</dbReference>